<dbReference type="Gene3D" id="3.60.20.10">
    <property type="entry name" value="Glutamine Phosphoribosylpyrophosphate, subunit 1, domain 1"/>
    <property type="match status" value="1"/>
</dbReference>
<reference evidence="1" key="1">
    <citation type="submission" date="2020-01" db="EMBL/GenBank/DDBJ databases">
        <authorList>
            <person name="Chen W.-M."/>
        </authorList>
    </citation>
    <scope>NUCLEOTIDE SEQUENCE</scope>
    <source>
        <strain evidence="1">CYK-10</strain>
    </source>
</reference>
<dbReference type="PANTHER" id="PTHR39328:SF1">
    <property type="entry name" value="BLL2871 PROTEIN"/>
    <property type="match status" value="1"/>
</dbReference>
<accession>A0AAE4YAT9</accession>
<dbReference type="SUPFAM" id="SSF56235">
    <property type="entry name" value="N-terminal nucleophile aminohydrolases (Ntn hydrolases)"/>
    <property type="match status" value="1"/>
</dbReference>
<sequence>MTFSLVALCEETGQFGMAISSSSPAVAARCANARAGVGAAASQNVTNPGLGPLMLDGMARGLSAEEAVAAAVKAEAYPEYRQLLCIDRQGRTGVWSGEKALGVWGAAEGRCVAAGGNLLADPGVPLAMVRAFEGAKGHLGHRLLIAMRAALALGGEAGPVHSAGLLIVGEHPWPLAELRCDWEEGDPIAHISRAWEVYRPQMAAYQTRALDPRAAPSYGVPGDK</sequence>
<keyword evidence="2" id="KW-1185">Reference proteome</keyword>
<dbReference type="PANTHER" id="PTHR39328">
    <property type="entry name" value="BLL2871 PROTEIN"/>
    <property type="match status" value="1"/>
</dbReference>
<organism evidence="1 2">
    <name type="scientific">Stagnihabitans tardus</name>
    <dbReference type="NCBI Taxonomy" id="2699202"/>
    <lineage>
        <taxon>Bacteria</taxon>
        <taxon>Pseudomonadati</taxon>
        <taxon>Pseudomonadota</taxon>
        <taxon>Alphaproteobacteria</taxon>
        <taxon>Rhodobacterales</taxon>
        <taxon>Paracoccaceae</taxon>
        <taxon>Stagnihabitans</taxon>
    </lineage>
</organism>
<gene>
    <name evidence="1" type="ORF">GV832_04660</name>
</gene>
<evidence type="ECO:0000313" key="1">
    <source>
        <dbReference type="EMBL" id="NBZ86864.1"/>
    </source>
</evidence>
<comment type="caution">
    <text evidence="1">The sequence shown here is derived from an EMBL/GenBank/DDBJ whole genome shotgun (WGS) entry which is preliminary data.</text>
</comment>
<dbReference type="InterPro" id="IPR029055">
    <property type="entry name" value="Ntn_hydrolases_N"/>
</dbReference>
<dbReference type="Proteomes" id="UP001193501">
    <property type="component" value="Unassembled WGS sequence"/>
</dbReference>
<dbReference type="RefSeq" id="WP_168773670.1">
    <property type="nucleotide sequence ID" value="NZ_JAABNR010000003.1"/>
</dbReference>
<dbReference type="InterPro" id="IPR010430">
    <property type="entry name" value="DUF1028"/>
</dbReference>
<proteinExistence type="predicted"/>
<name>A0AAE4YAT9_9RHOB</name>
<protein>
    <submittedName>
        <fullName evidence="1">DUF1028 domain-containing protein</fullName>
    </submittedName>
</protein>
<dbReference type="EMBL" id="JAABNR010000003">
    <property type="protein sequence ID" value="NBZ86864.1"/>
    <property type="molecule type" value="Genomic_DNA"/>
</dbReference>
<dbReference type="Pfam" id="PF06267">
    <property type="entry name" value="DUF1028"/>
    <property type="match status" value="1"/>
</dbReference>
<evidence type="ECO:0000313" key="2">
    <source>
        <dbReference type="Proteomes" id="UP001193501"/>
    </source>
</evidence>
<dbReference type="AlphaFoldDB" id="A0AAE4YAT9"/>